<comment type="similarity">
    <text evidence="2">Belongs to the IspD/TarI cytidylyltransferase family. IspD subfamily.</text>
</comment>
<comment type="pathway">
    <text evidence="1">Isoprenoid biosynthesis; isopentenyl diphosphate biosynthesis via DXP pathway; isopentenyl diphosphate from 1-deoxy-D-xylulose 5-phosphate: step 2/6.</text>
</comment>
<dbReference type="InterPro" id="IPR034683">
    <property type="entry name" value="IspD/TarI"/>
</dbReference>
<evidence type="ECO:0000256" key="3">
    <source>
        <dbReference type="ARBA" id="ARBA00012526"/>
    </source>
</evidence>
<evidence type="ECO:0000256" key="4">
    <source>
        <dbReference type="ARBA" id="ARBA00022679"/>
    </source>
</evidence>
<evidence type="ECO:0000256" key="1">
    <source>
        <dbReference type="ARBA" id="ARBA00004787"/>
    </source>
</evidence>
<dbReference type="SUPFAM" id="SSF53448">
    <property type="entry name" value="Nucleotide-diphospho-sugar transferases"/>
    <property type="match status" value="1"/>
</dbReference>
<dbReference type="GO" id="GO:0050518">
    <property type="term" value="F:2-C-methyl-D-erythritol 4-phosphate cytidylyltransferase activity"/>
    <property type="evidence" value="ECO:0007669"/>
    <property type="project" value="UniProtKB-EC"/>
</dbReference>
<comment type="caution">
    <text evidence="9">The sequence shown here is derived from an EMBL/GenBank/DDBJ whole genome shotgun (WGS) entry which is preliminary data.</text>
</comment>
<dbReference type="AlphaFoldDB" id="A0A4D9CLP2"/>
<evidence type="ECO:0000256" key="8">
    <source>
        <dbReference type="SAM" id="MobiDB-lite"/>
    </source>
</evidence>
<sequence length="532" mass="57122">MKADRPKQFIELLGKPVLLHSLEIFSALPGVNRIVIVLDKSYRQEFSFLQEEDPRIVFADPGNERQDSVFNGFSQTLPDASVVCIHDSARPLVSQSAVLACLRDGSVHGAAVLGVPMKATVKESADGEFVLRTINRSRLWEIQTPQVIKPDILSEAFALVTEKGLEVTDDVSMVEQVGRPVKLTMGEYTNIKLTTPEDIGVAEGFLRERAEAPAAGGKQHHALYGNSAATSIMKHSPSSLLLFLCVATFSGPGSVEVGAFYLTPRVSTGADITSPVIVRAMRLQNFGTYRKSARVLSWVFPQFLRQIMFRGARHGSGGSRSSRSRSRTSGTSDAGPAPRTGTLAATALSYQTGPSFLQRMSAVSYNGVEGEGSRPSQQSVQQPQPQSAQQNVRPAQNGEGGLAGAQENSDVIPILIKYTGGVGYKSLYTGVCRVLKERFGNIAIRKTILGVTEVRGGKKLGIFEVVIGDRSFTSKPGAVGVYLPMADLQAAIERVVVRREKENKMLAAAAAAASAVASDGSEGISYQESIHP</sequence>
<dbReference type="FunFam" id="3.90.550.10:FF:000003">
    <property type="entry name" value="2-C-methyl-D-erythritol 4-phosphate cytidylyltransferase"/>
    <property type="match status" value="1"/>
</dbReference>
<evidence type="ECO:0000256" key="5">
    <source>
        <dbReference type="ARBA" id="ARBA00022695"/>
    </source>
</evidence>
<dbReference type="PANTHER" id="PTHR32125:SF4">
    <property type="entry name" value="2-C-METHYL-D-ERYTHRITOL 4-PHOSPHATE CYTIDYLYLTRANSFERASE, CHLOROPLASTIC"/>
    <property type="match status" value="1"/>
</dbReference>
<dbReference type="Pfam" id="PF01128">
    <property type="entry name" value="IspD"/>
    <property type="match status" value="1"/>
</dbReference>
<evidence type="ECO:0000313" key="9">
    <source>
        <dbReference type="EMBL" id="TFJ80022.1"/>
    </source>
</evidence>
<dbReference type="EC" id="2.7.7.60" evidence="3"/>
<dbReference type="EMBL" id="SDOX01000183">
    <property type="protein sequence ID" value="TFJ80022.1"/>
    <property type="molecule type" value="Genomic_DNA"/>
</dbReference>
<feature type="region of interest" description="Disordered" evidence="8">
    <location>
        <begin position="367"/>
        <end position="404"/>
    </location>
</feature>
<reference evidence="9 10" key="1">
    <citation type="submission" date="2019-01" db="EMBL/GenBank/DDBJ databases">
        <title>Nuclear Genome Assembly of the Microalgal Biofuel strain Nannochloropsis salina CCMP1776.</title>
        <authorList>
            <person name="Hovde B."/>
        </authorList>
    </citation>
    <scope>NUCLEOTIDE SEQUENCE [LARGE SCALE GENOMIC DNA]</scope>
    <source>
        <strain evidence="9 10">CCMP1776</strain>
    </source>
</reference>
<evidence type="ECO:0000256" key="7">
    <source>
        <dbReference type="ARBA" id="ARBA00069967"/>
    </source>
</evidence>
<keyword evidence="5" id="KW-0548">Nucleotidyltransferase</keyword>
<dbReference type="InterPro" id="IPR029044">
    <property type="entry name" value="Nucleotide-diphossugar_trans"/>
</dbReference>
<evidence type="ECO:0000256" key="2">
    <source>
        <dbReference type="ARBA" id="ARBA00009789"/>
    </source>
</evidence>
<dbReference type="OrthoDB" id="414267at2759"/>
<proteinExistence type="inferred from homology"/>
<keyword evidence="10" id="KW-1185">Reference proteome</keyword>
<organism evidence="9 10">
    <name type="scientific">Nannochloropsis salina CCMP1776</name>
    <dbReference type="NCBI Taxonomy" id="1027361"/>
    <lineage>
        <taxon>Eukaryota</taxon>
        <taxon>Sar</taxon>
        <taxon>Stramenopiles</taxon>
        <taxon>Ochrophyta</taxon>
        <taxon>Eustigmatophyceae</taxon>
        <taxon>Eustigmatales</taxon>
        <taxon>Monodopsidaceae</taxon>
        <taxon>Microchloropsis</taxon>
        <taxon>Microchloropsis salina</taxon>
    </lineage>
</organism>
<dbReference type="Gene3D" id="3.90.550.10">
    <property type="entry name" value="Spore Coat Polysaccharide Biosynthesis Protein SpsA, Chain A"/>
    <property type="match status" value="1"/>
</dbReference>
<dbReference type="PROSITE" id="PS01295">
    <property type="entry name" value="ISPD"/>
    <property type="match status" value="1"/>
</dbReference>
<accession>A0A4D9CLP2</accession>
<dbReference type="CDD" id="cd02516">
    <property type="entry name" value="CDP-ME_synthetase"/>
    <property type="match status" value="1"/>
</dbReference>
<dbReference type="Proteomes" id="UP000355283">
    <property type="component" value="Unassembled WGS sequence"/>
</dbReference>
<evidence type="ECO:0000313" key="10">
    <source>
        <dbReference type="Proteomes" id="UP000355283"/>
    </source>
</evidence>
<feature type="compositionally biased region" description="Low complexity" evidence="8">
    <location>
        <begin position="375"/>
        <end position="390"/>
    </location>
</feature>
<dbReference type="InterPro" id="IPR018294">
    <property type="entry name" value="ISPD_synthase_CS"/>
</dbReference>
<evidence type="ECO:0000256" key="6">
    <source>
        <dbReference type="ARBA" id="ARBA00023229"/>
    </source>
</evidence>
<dbReference type="PANTHER" id="PTHR32125">
    <property type="entry name" value="2-C-METHYL-D-ERYTHRITOL 4-PHOSPHATE CYTIDYLYLTRANSFERASE, CHLOROPLASTIC"/>
    <property type="match status" value="1"/>
</dbReference>
<dbReference type="GO" id="GO:0019288">
    <property type="term" value="P:isopentenyl diphosphate biosynthetic process, methylerythritol 4-phosphate pathway"/>
    <property type="evidence" value="ECO:0007669"/>
    <property type="project" value="UniProtKB-UniPathway"/>
</dbReference>
<gene>
    <name evidence="9" type="ORF">NSK_008580</name>
</gene>
<dbReference type="UniPathway" id="UPA00056">
    <property type="reaction ID" value="UER00093"/>
</dbReference>
<feature type="region of interest" description="Disordered" evidence="8">
    <location>
        <begin position="312"/>
        <end position="340"/>
    </location>
</feature>
<keyword evidence="4" id="KW-0808">Transferase</keyword>
<keyword evidence="6" id="KW-0414">Isoprene biosynthesis</keyword>
<name>A0A4D9CLP2_9STRA</name>
<dbReference type="InterPro" id="IPR001228">
    <property type="entry name" value="IspD"/>
</dbReference>
<dbReference type="InterPro" id="IPR050088">
    <property type="entry name" value="IspD/TarI_cytidylyltransf_bact"/>
</dbReference>
<protein>
    <recommendedName>
        <fullName evidence="7">2-C-methyl-D-erythritol 4-phosphate cytidylyltransferase, chloroplastic</fullName>
        <ecNumber evidence="3">2.7.7.60</ecNumber>
    </recommendedName>
</protein>
<dbReference type="NCBIfam" id="TIGR00453">
    <property type="entry name" value="ispD"/>
    <property type="match status" value="1"/>
</dbReference>